<dbReference type="EMBL" id="BMPN01000003">
    <property type="protein sequence ID" value="GGJ57811.1"/>
    <property type="molecule type" value="Genomic_DNA"/>
</dbReference>
<dbReference type="SUPFAM" id="SSF54285">
    <property type="entry name" value="MoaD/ThiS"/>
    <property type="match status" value="1"/>
</dbReference>
<dbReference type="InterPro" id="IPR010035">
    <property type="entry name" value="Thi_S"/>
</dbReference>
<sequence length="66" mass="7360">MQIHVNGRQMEVVKDSTIGDLLNRVNIQEKLVVVEQNQQIINKAVYNQTTLTDGDVIEIVHFVGGG</sequence>
<dbReference type="Pfam" id="PF02597">
    <property type="entry name" value="ThiS"/>
    <property type="match status" value="1"/>
</dbReference>
<dbReference type="InterPro" id="IPR003749">
    <property type="entry name" value="ThiS/MoaD-like"/>
</dbReference>
<evidence type="ECO:0000313" key="1">
    <source>
        <dbReference type="EMBL" id="GGJ57811.1"/>
    </source>
</evidence>
<accession>A0ABQ2DKC1</accession>
<comment type="caution">
    <text evidence="1">The sequence shown here is derived from an EMBL/GenBank/DDBJ whole genome shotgun (WGS) entry which is preliminary data.</text>
</comment>
<name>A0ABQ2DKC1_9BACI</name>
<keyword evidence="2" id="KW-1185">Reference proteome</keyword>
<dbReference type="InterPro" id="IPR012675">
    <property type="entry name" value="Beta-grasp_dom_sf"/>
</dbReference>
<dbReference type="PANTHER" id="PTHR34472:SF1">
    <property type="entry name" value="SULFUR CARRIER PROTEIN THIS"/>
    <property type="match status" value="1"/>
</dbReference>
<proteinExistence type="predicted"/>
<dbReference type="NCBIfam" id="TIGR01683">
    <property type="entry name" value="thiS"/>
    <property type="match status" value="1"/>
</dbReference>
<dbReference type="RefSeq" id="WP_188942956.1">
    <property type="nucleotide sequence ID" value="NZ_BMPN01000003.1"/>
</dbReference>
<dbReference type="Gene3D" id="3.10.20.30">
    <property type="match status" value="1"/>
</dbReference>
<organism evidence="1 2">
    <name type="scientific">Virgibacillus kapii</name>
    <dbReference type="NCBI Taxonomy" id="1638645"/>
    <lineage>
        <taxon>Bacteria</taxon>
        <taxon>Bacillati</taxon>
        <taxon>Bacillota</taxon>
        <taxon>Bacilli</taxon>
        <taxon>Bacillales</taxon>
        <taxon>Bacillaceae</taxon>
        <taxon>Virgibacillus</taxon>
    </lineage>
</organism>
<dbReference type="CDD" id="cd00565">
    <property type="entry name" value="Ubl_ThiS"/>
    <property type="match status" value="1"/>
</dbReference>
<evidence type="ECO:0000313" key="2">
    <source>
        <dbReference type="Proteomes" id="UP000634435"/>
    </source>
</evidence>
<protein>
    <submittedName>
        <fullName evidence="1">Sulfur carrier protein ThiS</fullName>
    </submittedName>
</protein>
<dbReference type="PANTHER" id="PTHR34472">
    <property type="entry name" value="SULFUR CARRIER PROTEIN THIS"/>
    <property type="match status" value="1"/>
</dbReference>
<reference evidence="2" key="1">
    <citation type="journal article" date="2019" name="Int. J. Syst. Evol. Microbiol.">
        <title>The Global Catalogue of Microorganisms (GCM) 10K type strain sequencing project: providing services to taxonomists for standard genome sequencing and annotation.</title>
        <authorList>
            <consortium name="The Broad Institute Genomics Platform"/>
            <consortium name="The Broad Institute Genome Sequencing Center for Infectious Disease"/>
            <person name="Wu L."/>
            <person name="Ma J."/>
        </authorList>
    </citation>
    <scope>NUCLEOTIDE SEQUENCE [LARGE SCALE GENOMIC DNA]</scope>
    <source>
        <strain evidence="2">JCM 30071</strain>
    </source>
</reference>
<dbReference type="Proteomes" id="UP000634435">
    <property type="component" value="Unassembled WGS sequence"/>
</dbReference>
<dbReference type="InterPro" id="IPR016155">
    <property type="entry name" value="Mopterin_synth/thiamin_S_b"/>
</dbReference>
<gene>
    <name evidence="1" type="primary">thiS</name>
    <name evidence="1" type="ORF">GCM10007111_19840</name>
</gene>